<evidence type="ECO:0000313" key="1">
    <source>
        <dbReference type="EMBL" id="VDD78313.1"/>
    </source>
</evidence>
<accession>A0A0R3UBL6</accession>
<dbReference type="EMBL" id="UXSR01001482">
    <property type="protein sequence ID" value="VDD78313.1"/>
    <property type="molecule type" value="Genomic_DNA"/>
</dbReference>
<reference evidence="1 2" key="1">
    <citation type="submission" date="2018-10" db="EMBL/GenBank/DDBJ databases">
        <authorList>
            <consortium name="Pathogen Informatics"/>
        </authorList>
    </citation>
    <scope>NUCLEOTIDE SEQUENCE [LARGE SCALE GENOMIC DNA]</scope>
</reference>
<protein>
    <submittedName>
        <fullName evidence="1">Uncharacterized protein</fullName>
    </submittedName>
</protein>
<evidence type="ECO:0000313" key="2">
    <source>
        <dbReference type="Proteomes" id="UP000267029"/>
    </source>
</evidence>
<gene>
    <name evidence="1" type="ORF">MCOS_LOCUS4316</name>
</gene>
<dbReference type="Proteomes" id="UP000267029">
    <property type="component" value="Unassembled WGS sequence"/>
</dbReference>
<keyword evidence="2" id="KW-1185">Reference proteome</keyword>
<dbReference type="AlphaFoldDB" id="A0A0R3UBL6"/>
<sequence length="169" mass="19088">MSAGKCRHSIDVSDQVLTISWMGRRTWVHFNAVSSTTKPLKLISRPPELVTSLVVHRLIKPLQPAFGCAIIASTFNVCAIKQACFSSFHYYSIRDRYTIQPIGRENTCVTLQQRGHPLPMSRFLSSFFNEEPTQHPRCCPCDIFNIIHICLHRATNCVKASTAVDARNI</sequence>
<organism evidence="1 2">
    <name type="scientific">Mesocestoides corti</name>
    <name type="common">Flatworm</name>
    <dbReference type="NCBI Taxonomy" id="53468"/>
    <lineage>
        <taxon>Eukaryota</taxon>
        <taxon>Metazoa</taxon>
        <taxon>Spiralia</taxon>
        <taxon>Lophotrochozoa</taxon>
        <taxon>Platyhelminthes</taxon>
        <taxon>Cestoda</taxon>
        <taxon>Eucestoda</taxon>
        <taxon>Cyclophyllidea</taxon>
        <taxon>Mesocestoididae</taxon>
        <taxon>Mesocestoides</taxon>
    </lineage>
</organism>
<name>A0A0R3UBL6_MESCO</name>
<proteinExistence type="predicted"/>